<evidence type="ECO:0000256" key="2">
    <source>
        <dbReference type="SAM" id="SignalP"/>
    </source>
</evidence>
<keyword evidence="1" id="KW-0472">Membrane</keyword>
<evidence type="ECO:0000256" key="1">
    <source>
        <dbReference type="SAM" id="Phobius"/>
    </source>
</evidence>
<evidence type="ECO:0008006" key="5">
    <source>
        <dbReference type="Google" id="ProtNLM"/>
    </source>
</evidence>
<feature type="chain" id="PRO_5038862018" description="Sortase" evidence="2">
    <location>
        <begin position="24"/>
        <end position="188"/>
    </location>
</feature>
<dbReference type="STRING" id="1935.B1H20_11285"/>
<dbReference type="KEGG" id="svu:B1H20_11285"/>
<dbReference type="RefSeq" id="WP_030296525.1">
    <property type="nucleotide sequence ID" value="NZ_CP020570.1"/>
</dbReference>
<keyword evidence="2" id="KW-0732">Signal</keyword>
<feature type="transmembrane region" description="Helical" evidence="1">
    <location>
        <begin position="159"/>
        <end position="176"/>
    </location>
</feature>
<protein>
    <recommendedName>
        <fullName evidence="5">Sortase</fullName>
    </recommendedName>
</protein>
<reference evidence="3 4" key="1">
    <citation type="submission" date="2017-03" db="EMBL/GenBank/DDBJ databases">
        <title>Complete Genome Sequence of a natural compounds producer, Streptomyces violaceus S21.</title>
        <authorList>
            <person name="Zhong C."/>
            <person name="Zhao Z."/>
            <person name="Fu J."/>
            <person name="Zong G."/>
            <person name="Qin R."/>
            <person name="Cao G."/>
        </authorList>
    </citation>
    <scope>NUCLEOTIDE SEQUENCE [LARGE SCALE GENOMIC DNA]</scope>
    <source>
        <strain evidence="3 4">S21</strain>
    </source>
</reference>
<evidence type="ECO:0000313" key="4">
    <source>
        <dbReference type="Proteomes" id="UP000192445"/>
    </source>
</evidence>
<dbReference type="AlphaFoldDB" id="A0A1V0U9L4"/>
<dbReference type="EMBL" id="CP020570">
    <property type="protein sequence ID" value="ARF61923.1"/>
    <property type="molecule type" value="Genomic_DNA"/>
</dbReference>
<name>A0A1V0U9L4_STRVN</name>
<organism evidence="3 4">
    <name type="scientific">Streptomyces violaceoruber</name>
    <dbReference type="NCBI Taxonomy" id="1935"/>
    <lineage>
        <taxon>Bacteria</taxon>
        <taxon>Bacillati</taxon>
        <taxon>Actinomycetota</taxon>
        <taxon>Actinomycetes</taxon>
        <taxon>Kitasatosporales</taxon>
        <taxon>Streptomycetaceae</taxon>
        <taxon>Streptomyces</taxon>
        <taxon>Streptomyces violaceoruber group</taxon>
    </lineage>
</organism>
<keyword evidence="1" id="KW-0812">Transmembrane</keyword>
<dbReference type="OrthoDB" id="4230839at2"/>
<dbReference type="Proteomes" id="UP000192445">
    <property type="component" value="Chromosome"/>
</dbReference>
<proteinExistence type="predicted"/>
<evidence type="ECO:0000313" key="3">
    <source>
        <dbReference type="EMBL" id="ARF61923.1"/>
    </source>
</evidence>
<sequence length="188" mass="19117">MRSIPITFCAVAAAALISVPAPAALASQAAPAGDDDRRTGTVSITPSTTAPGAEVELWTDVCGKGRRAKGNSDAFASVAHFRPADERGLFAEARIRSDAEPRSYDVWVTCEDSGGRATGTLTVVHHNRPSPAAPVKAGGGGAATLADRSAEAQGPGTRHAVIGLVLAAVAAVAVALRTSRRRRDPAGS</sequence>
<keyword evidence="1" id="KW-1133">Transmembrane helix</keyword>
<feature type="signal peptide" evidence="2">
    <location>
        <begin position="1"/>
        <end position="23"/>
    </location>
</feature>
<accession>A0A1V0U9L4</accession>
<gene>
    <name evidence="3" type="ORF">B1H20_11285</name>
</gene>